<dbReference type="Proteomes" id="UP000053766">
    <property type="component" value="Unassembled WGS sequence"/>
</dbReference>
<evidence type="ECO:0000313" key="3">
    <source>
        <dbReference type="EMBL" id="KJH40904.1"/>
    </source>
</evidence>
<evidence type="ECO:0000256" key="1">
    <source>
        <dbReference type="SAM" id="MobiDB-lite"/>
    </source>
</evidence>
<evidence type="ECO:0000256" key="2">
    <source>
        <dbReference type="SAM" id="Phobius"/>
    </source>
</evidence>
<dbReference type="AlphaFoldDB" id="A0A0D8XB77"/>
<sequence length="151" mass="17303">MSDRNNFTDAVHMLALKIVGVPSDAKMLKDLYISITKPAEPIIFRLLSNWERGGQIAALVSLIFVFFLLALFLCCCAFTQSALIIEDFNHRNEVNLIWRMHDQHERNRVHRIPELDIISVRSEATQCSTTESSDSDKVNRKKKQAKNETVN</sequence>
<evidence type="ECO:0000313" key="4">
    <source>
        <dbReference type="Proteomes" id="UP000053766"/>
    </source>
</evidence>
<feature type="region of interest" description="Disordered" evidence="1">
    <location>
        <begin position="128"/>
        <end position="151"/>
    </location>
</feature>
<reference evidence="3 4" key="1">
    <citation type="submission" date="2013-11" db="EMBL/GenBank/DDBJ databases">
        <title>Draft genome of the bovine lungworm Dictyocaulus viviparus.</title>
        <authorList>
            <person name="Mitreva M."/>
        </authorList>
    </citation>
    <scope>NUCLEOTIDE SEQUENCE [LARGE SCALE GENOMIC DNA]</scope>
    <source>
        <strain evidence="3 4">HannoverDv2000</strain>
    </source>
</reference>
<protein>
    <submittedName>
        <fullName evidence="3">Uncharacterized protein</fullName>
    </submittedName>
</protein>
<keyword evidence="2" id="KW-0472">Membrane</keyword>
<gene>
    <name evidence="3" type="ORF">DICVIV_13136</name>
</gene>
<keyword evidence="4" id="KW-1185">Reference proteome</keyword>
<dbReference type="EMBL" id="KN716977">
    <property type="protein sequence ID" value="KJH40904.1"/>
    <property type="molecule type" value="Genomic_DNA"/>
</dbReference>
<keyword evidence="2" id="KW-0812">Transmembrane</keyword>
<dbReference type="OrthoDB" id="5840976at2759"/>
<proteinExistence type="predicted"/>
<reference evidence="4" key="2">
    <citation type="journal article" date="2016" name="Sci. Rep.">
        <title>Dictyocaulus viviparus genome, variome and transcriptome elucidate lungworm biology and support future intervention.</title>
        <authorList>
            <person name="McNulty S.N."/>
            <person name="Strube C."/>
            <person name="Rosa B.A."/>
            <person name="Martin J.C."/>
            <person name="Tyagi R."/>
            <person name="Choi Y.J."/>
            <person name="Wang Q."/>
            <person name="Hallsworth Pepin K."/>
            <person name="Zhang X."/>
            <person name="Ozersky P."/>
            <person name="Wilson R.K."/>
            <person name="Sternberg P.W."/>
            <person name="Gasser R.B."/>
            <person name="Mitreva M."/>
        </authorList>
    </citation>
    <scope>NUCLEOTIDE SEQUENCE [LARGE SCALE GENOMIC DNA]</scope>
    <source>
        <strain evidence="4">HannoverDv2000</strain>
    </source>
</reference>
<keyword evidence="2" id="KW-1133">Transmembrane helix</keyword>
<feature type="transmembrane region" description="Helical" evidence="2">
    <location>
        <begin position="56"/>
        <end position="78"/>
    </location>
</feature>
<name>A0A0D8XB77_DICVI</name>
<accession>A0A0D8XB77</accession>
<organism evidence="3 4">
    <name type="scientific">Dictyocaulus viviparus</name>
    <name type="common">Bovine lungworm</name>
    <dbReference type="NCBI Taxonomy" id="29172"/>
    <lineage>
        <taxon>Eukaryota</taxon>
        <taxon>Metazoa</taxon>
        <taxon>Ecdysozoa</taxon>
        <taxon>Nematoda</taxon>
        <taxon>Chromadorea</taxon>
        <taxon>Rhabditida</taxon>
        <taxon>Rhabditina</taxon>
        <taxon>Rhabditomorpha</taxon>
        <taxon>Strongyloidea</taxon>
        <taxon>Metastrongylidae</taxon>
        <taxon>Dictyocaulus</taxon>
    </lineage>
</organism>